<dbReference type="EMBL" id="CP011267">
    <property type="protein sequence ID" value="AKG92625.1"/>
    <property type="molecule type" value="Genomic_DNA"/>
</dbReference>
<dbReference type="RefSeq" id="WP_048094104.1">
    <property type="nucleotide sequence ID" value="NZ_CP011267.1"/>
</dbReference>
<dbReference type="PATRIC" id="fig|113653.22.peg.10"/>
<dbReference type="AlphaFoldDB" id="A0A0F7IK35"/>
<dbReference type="Proteomes" id="UP000034723">
    <property type="component" value="Chromosome"/>
</dbReference>
<dbReference type="InterPro" id="IPR038729">
    <property type="entry name" value="Rad50/SbcC_AAA"/>
</dbReference>
<evidence type="ECO:0000259" key="2">
    <source>
        <dbReference type="Pfam" id="PF13476"/>
    </source>
</evidence>
<evidence type="ECO:0000313" key="3">
    <source>
        <dbReference type="EMBL" id="AKG92625.1"/>
    </source>
</evidence>
<dbReference type="Pfam" id="PF13476">
    <property type="entry name" value="AAA_23"/>
    <property type="match status" value="1"/>
</dbReference>
<evidence type="ECO:0000313" key="4">
    <source>
        <dbReference type="Proteomes" id="UP000034723"/>
    </source>
</evidence>
<dbReference type="GO" id="GO:0006302">
    <property type="term" value="P:double-strand break repair"/>
    <property type="evidence" value="ECO:0007669"/>
    <property type="project" value="InterPro"/>
</dbReference>
<dbReference type="InterPro" id="IPR027417">
    <property type="entry name" value="P-loop_NTPase"/>
</dbReference>
<keyword evidence="1" id="KW-0175">Coiled coil</keyword>
<gene>
    <name evidence="3" type="ORF">GAH_00009</name>
</gene>
<evidence type="ECO:0000256" key="1">
    <source>
        <dbReference type="SAM" id="Coils"/>
    </source>
</evidence>
<feature type="domain" description="Rad50/SbcC-type AAA" evidence="2">
    <location>
        <begin position="267"/>
        <end position="499"/>
    </location>
</feature>
<dbReference type="Gene3D" id="3.40.50.300">
    <property type="entry name" value="P-loop containing nucleotide triphosphate hydrolases"/>
    <property type="match status" value="1"/>
</dbReference>
<dbReference type="SUPFAM" id="SSF52540">
    <property type="entry name" value="P-loop containing nucleoside triphosphate hydrolases"/>
    <property type="match status" value="1"/>
</dbReference>
<dbReference type="OrthoDB" id="359478at2157"/>
<accession>A0A0F7IK35</accession>
<keyword evidence="4" id="KW-1185">Reference proteome</keyword>
<dbReference type="KEGG" id="gah:GAH_00009"/>
<sequence length="524" mass="60031">MEYRQRGRLQNFDLILPNIEFRLNIITAEGNRLNFHIIFSDTVDVEDIEDFLNRVKLILSEPGSSSFQGVGCSQRGLIRVGRVYANNENLPEEEALKIGFRQAVVDFAQLLNELENTPGLGGKYLIMIGEDTHGGLSEIPYDQAGHLRTEFYRKCHVIGSSNESTIKFWLGKSEKISIDELIDRFGGCKPCIRGSDAHSFDRLCKPTNNLFTWIKADPTFEGLKQIIYEPEERVRIHEDNPEPRKSIYTLSSIKISNSKISDELEIEEQQIPLNPNLVAVIGGKGSGKTALLDLIANCFEDRCKRNDDKREDKNSFVQRIEDQKPDLTVEISFIGEDVENFSKQLTEEVFFPHSKITYLPQGKIEEYSGDRIKLHEKIKEIIFSNKDVEESGYKEEFEKLSEGIKTIEKEIRDVNSEIHNLEEETRSEIISELEGKKSLKEGELKDKEAKLQELLKKIGDSKEKVEELKKEEDSLRSKHSQLEIMKNTLTSLQNKINELLEINSRINEINSDLTKLDIPVNILP</sequence>
<feature type="coiled-coil region" evidence="1">
    <location>
        <begin position="397"/>
        <end position="512"/>
    </location>
</feature>
<dbReference type="InParanoid" id="A0A0F7IK35"/>
<dbReference type="GeneID" id="24802597"/>
<organism evidence="3 4">
    <name type="scientific">Geoglobus ahangari</name>
    <dbReference type="NCBI Taxonomy" id="113653"/>
    <lineage>
        <taxon>Archaea</taxon>
        <taxon>Methanobacteriati</taxon>
        <taxon>Methanobacteriota</taxon>
        <taxon>Archaeoglobi</taxon>
        <taxon>Archaeoglobales</taxon>
        <taxon>Archaeoglobaceae</taxon>
        <taxon>Geoglobus</taxon>
    </lineage>
</organism>
<dbReference type="GO" id="GO:0016887">
    <property type="term" value="F:ATP hydrolysis activity"/>
    <property type="evidence" value="ECO:0007669"/>
    <property type="project" value="InterPro"/>
</dbReference>
<dbReference type="HOGENOM" id="CLU_519367_0_0_2"/>
<reference evidence="3 4" key="1">
    <citation type="submission" date="2015-04" db="EMBL/GenBank/DDBJ databases">
        <title>The complete genome sequence of the hyperthermophilic, obligate iron-reducing archaeon Geoglobus ahangari strain 234T.</title>
        <authorList>
            <person name="Manzella M.P."/>
            <person name="Holmes D.E."/>
            <person name="Rocheleau J.M."/>
            <person name="Chung A."/>
            <person name="Reguera G."/>
            <person name="Kashefi K."/>
        </authorList>
    </citation>
    <scope>NUCLEOTIDE SEQUENCE [LARGE SCALE GENOMIC DNA]</scope>
    <source>
        <strain evidence="3 4">234</strain>
    </source>
</reference>
<proteinExistence type="predicted"/>
<name>A0A0F7IK35_9EURY</name>
<protein>
    <recommendedName>
        <fullName evidence="2">Rad50/SbcC-type AAA domain-containing protein</fullName>
    </recommendedName>
</protein>